<dbReference type="PANTHER" id="PTHR43300:SF7">
    <property type="entry name" value="UDP-N-ACETYLBACILLOSAMINE N-ACETYLTRANSFERASE"/>
    <property type="match status" value="1"/>
</dbReference>
<organism evidence="3 4">
    <name type="scientific">Saccharopolyspora montiporae</name>
    <dbReference type="NCBI Taxonomy" id="2781240"/>
    <lineage>
        <taxon>Bacteria</taxon>
        <taxon>Bacillati</taxon>
        <taxon>Actinomycetota</taxon>
        <taxon>Actinomycetes</taxon>
        <taxon>Pseudonocardiales</taxon>
        <taxon>Pseudonocardiaceae</taxon>
        <taxon>Saccharopolyspora</taxon>
    </lineage>
</organism>
<evidence type="ECO:0000256" key="2">
    <source>
        <dbReference type="PIRSR" id="PIRSR620019-2"/>
    </source>
</evidence>
<feature type="site" description="Increases basicity of active site His" evidence="1">
    <location>
        <position position="120"/>
    </location>
</feature>
<comment type="caution">
    <text evidence="3">The sequence shown here is derived from an EMBL/GenBank/DDBJ whole genome shotgun (WGS) entry which is preliminary data.</text>
</comment>
<dbReference type="InterPro" id="IPR050179">
    <property type="entry name" value="Trans_hexapeptide_repeat"/>
</dbReference>
<dbReference type="Proteomes" id="UP000598360">
    <property type="component" value="Unassembled WGS sequence"/>
</dbReference>
<reference evidence="3" key="1">
    <citation type="submission" date="2020-10" db="EMBL/GenBank/DDBJ databases">
        <title>Diversity and distribution of actinomycetes associated with coral in the coast of Hainan.</title>
        <authorList>
            <person name="Li F."/>
        </authorList>
    </citation>
    <scope>NUCLEOTIDE SEQUENCE</scope>
    <source>
        <strain evidence="3">HNM0983</strain>
    </source>
</reference>
<evidence type="ECO:0000313" key="4">
    <source>
        <dbReference type="Proteomes" id="UP000598360"/>
    </source>
</evidence>
<accession>A0A929FZ41</accession>
<dbReference type="Gene3D" id="3.40.50.20">
    <property type="match status" value="1"/>
</dbReference>
<dbReference type="InterPro" id="IPR001451">
    <property type="entry name" value="Hexapep"/>
</dbReference>
<keyword evidence="4" id="KW-1185">Reference proteome</keyword>
<dbReference type="SUPFAM" id="SSF51161">
    <property type="entry name" value="Trimeric LpxA-like enzymes"/>
    <property type="match status" value="1"/>
</dbReference>
<proteinExistence type="predicted"/>
<feature type="active site" description="Proton acceptor" evidence="1">
    <location>
        <position position="119"/>
    </location>
</feature>
<dbReference type="Pfam" id="PF14602">
    <property type="entry name" value="Hexapep_2"/>
    <property type="match status" value="1"/>
</dbReference>
<name>A0A929FZ41_9PSEU</name>
<dbReference type="EMBL" id="JADEYC010000043">
    <property type="protein sequence ID" value="MBE9376491.1"/>
    <property type="molecule type" value="Genomic_DNA"/>
</dbReference>
<gene>
    <name evidence="3" type="ORF">IQ251_18735</name>
</gene>
<sequence>MGREVLDALFAVPVPADELVFVDDHVRNSHLHGVAVLRPEDVRGGRFIVAVGDPQLRRDLCARMVQQGASATAVVHPAATIAHDAVLAPGCLVLANAYVSTGTRLEAHSQVQYNATIGHDTSLGEFATVLPGANVAGSAALGADVLIGSGSSVLQGIEVGAATTVGAGAVVTKHHPPGRVLVGVPAR</sequence>
<dbReference type="CDD" id="cd03360">
    <property type="entry name" value="LbH_AT_putative"/>
    <property type="match status" value="1"/>
</dbReference>
<evidence type="ECO:0000256" key="1">
    <source>
        <dbReference type="PIRSR" id="PIRSR620019-1"/>
    </source>
</evidence>
<dbReference type="InterPro" id="IPR011004">
    <property type="entry name" value="Trimer_LpxA-like_sf"/>
</dbReference>
<dbReference type="Gene3D" id="2.160.10.10">
    <property type="entry name" value="Hexapeptide repeat proteins"/>
    <property type="match status" value="1"/>
</dbReference>
<evidence type="ECO:0000313" key="3">
    <source>
        <dbReference type="EMBL" id="MBE9376491.1"/>
    </source>
</evidence>
<protein>
    <submittedName>
        <fullName evidence="3">Acetyltransferase</fullName>
    </submittedName>
</protein>
<dbReference type="PANTHER" id="PTHR43300">
    <property type="entry name" value="ACETYLTRANSFERASE"/>
    <property type="match status" value="1"/>
</dbReference>
<dbReference type="InterPro" id="IPR020019">
    <property type="entry name" value="AcTrfase_PglD-like"/>
</dbReference>
<feature type="binding site" evidence="2">
    <location>
        <position position="52"/>
    </location>
    <ligand>
        <name>substrate</name>
    </ligand>
</feature>
<dbReference type="AlphaFoldDB" id="A0A929FZ41"/>